<sequence>MSLYINPADYLTFQAPFDKITETELVLSNNNTSQVAFKIKTTAPKQYFVRPNSGEILPNSSISIQIGLQPIRDFSPEFKCKDKFLVQSALIPSDLIGTETASLWPSIEANHKPSIVEKKLRVRLLSETDLPQSTEHEPILSPIERRKTSDLFVPSNTHAQPQSPVSKTESRVSPVANVLSDTREIPNSKPQENVRKLDASPTDALQKEINQLKNQTAKANAELAEKNKKIAELTDLINKSANKPSSTTATKLNTNKIVQLDGVSIHTLIFIAVSVFLISKIIF</sequence>
<keyword evidence="5 8" id="KW-0472">Membrane</keyword>
<evidence type="ECO:0000256" key="1">
    <source>
        <dbReference type="ARBA" id="ARBA00004211"/>
    </source>
</evidence>
<evidence type="ECO:0000256" key="3">
    <source>
        <dbReference type="ARBA" id="ARBA00022692"/>
    </source>
</evidence>
<proteinExistence type="inferred from homology"/>
<evidence type="ECO:0000313" key="11">
    <source>
        <dbReference type="Proteomes" id="UP000245699"/>
    </source>
</evidence>
<feature type="coiled-coil region" evidence="6">
    <location>
        <begin position="202"/>
        <end position="243"/>
    </location>
</feature>
<comment type="subcellular location">
    <subcellularLocation>
        <location evidence="1">Membrane</location>
        <topology evidence="1">Single-pass type IV membrane protein</topology>
    </subcellularLocation>
</comment>
<keyword evidence="11" id="KW-1185">Reference proteome</keyword>
<dbReference type="InterPro" id="IPR000535">
    <property type="entry name" value="MSP_dom"/>
</dbReference>
<dbReference type="EMBL" id="MBFT01000008">
    <property type="protein sequence ID" value="PVV00057.1"/>
    <property type="molecule type" value="Genomic_DNA"/>
</dbReference>
<evidence type="ECO:0000259" key="9">
    <source>
        <dbReference type="PROSITE" id="PS50202"/>
    </source>
</evidence>
<name>A0A2T9Z688_9FUNG</name>
<evidence type="ECO:0000256" key="2">
    <source>
        <dbReference type="ARBA" id="ARBA00008932"/>
    </source>
</evidence>
<organism evidence="10 11">
    <name type="scientific">Furculomyces boomerangus</name>
    <dbReference type="NCBI Taxonomy" id="61424"/>
    <lineage>
        <taxon>Eukaryota</taxon>
        <taxon>Fungi</taxon>
        <taxon>Fungi incertae sedis</taxon>
        <taxon>Zoopagomycota</taxon>
        <taxon>Kickxellomycotina</taxon>
        <taxon>Harpellomycetes</taxon>
        <taxon>Harpellales</taxon>
        <taxon>Harpellaceae</taxon>
        <taxon>Furculomyces</taxon>
    </lineage>
</organism>
<evidence type="ECO:0000256" key="7">
    <source>
        <dbReference type="SAM" id="MobiDB-lite"/>
    </source>
</evidence>
<keyword evidence="6" id="KW-0175">Coiled coil</keyword>
<dbReference type="PROSITE" id="PS50202">
    <property type="entry name" value="MSP"/>
    <property type="match status" value="1"/>
</dbReference>
<dbReference type="OrthoDB" id="264603at2759"/>
<dbReference type="Pfam" id="PF00635">
    <property type="entry name" value="Motile_Sperm"/>
    <property type="match status" value="1"/>
</dbReference>
<evidence type="ECO:0000256" key="6">
    <source>
        <dbReference type="SAM" id="Coils"/>
    </source>
</evidence>
<feature type="domain" description="MSP" evidence="9">
    <location>
        <begin position="2"/>
        <end position="125"/>
    </location>
</feature>
<dbReference type="GO" id="GO:0090158">
    <property type="term" value="P:endoplasmic reticulum membrane organization"/>
    <property type="evidence" value="ECO:0007669"/>
    <property type="project" value="TreeGrafter"/>
</dbReference>
<keyword evidence="4 8" id="KW-1133">Transmembrane helix</keyword>
<dbReference type="STRING" id="61424.A0A2T9Z688"/>
<dbReference type="PANTHER" id="PTHR10809:SF6">
    <property type="entry name" value="AT11025P-RELATED"/>
    <property type="match status" value="1"/>
</dbReference>
<protein>
    <recommendedName>
        <fullName evidence="9">MSP domain-containing protein</fullName>
    </recommendedName>
</protein>
<dbReference type="InterPro" id="IPR008962">
    <property type="entry name" value="PapD-like_sf"/>
</dbReference>
<evidence type="ECO:0000256" key="4">
    <source>
        <dbReference type="ARBA" id="ARBA00022989"/>
    </source>
</evidence>
<evidence type="ECO:0000313" key="10">
    <source>
        <dbReference type="EMBL" id="PVV00057.1"/>
    </source>
</evidence>
<dbReference type="GO" id="GO:0005789">
    <property type="term" value="C:endoplasmic reticulum membrane"/>
    <property type="evidence" value="ECO:0007669"/>
    <property type="project" value="InterPro"/>
</dbReference>
<evidence type="ECO:0000256" key="8">
    <source>
        <dbReference type="SAM" id="Phobius"/>
    </source>
</evidence>
<dbReference type="PANTHER" id="PTHR10809">
    <property type="entry name" value="VESICLE-ASSOCIATED MEMBRANE PROTEIN-ASSOCIATED PROTEIN"/>
    <property type="match status" value="1"/>
</dbReference>
<dbReference type="GO" id="GO:0061817">
    <property type="term" value="P:endoplasmic reticulum-plasma membrane tethering"/>
    <property type="evidence" value="ECO:0007669"/>
    <property type="project" value="TreeGrafter"/>
</dbReference>
<dbReference type="AlphaFoldDB" id="A0A2T9Z688"/>
<comment type="similarity">
    <text evidence="2">Belongs to the VAMP-associated protein (VAP) (TC 9.B.17) family.</text>
</comment>
<feature type="transmembrane region" description="Helical" evidence="8">
    <location>
        <begin position="263"/>
        <end position="282"/>
    </location>
</feature>
<feature type="region of interest" description="Disordered" evidence="7">
    <location>
        <begin position="154"/>
        <end position="174"/>
    </location>
</feature>
<gene>
    <name evidence="10" type="ORF">BB559_000164</name>
</gene>
<dbReference type="InterPro" id="IPR016763">
    <property type="entry name" value="VAP"/>
</dbReference>
<dbReference type="Gene3D" id="2.60.40.10">
    <property type="entry name" value="Immunoglobulins"/>
    <property type="match status" value="1"/>
</dbReference>
<comment type="caution">
    <text evidence="10">The sequence shown here is derived from an EMBL/GenBank/DDBJ whole genome shotgun (WGS) entry which is preliminary data.</text>
</comment>
<reference evidence="10 11" key="1">
    <citation type="journal article" date="2018" name="MBio">
        <title>Comparative Genomics Reveals the Core Gene Toolbox for the Fungus-Insect Symbiosis.</title>
        <authorList>
            <person name="Wang Y."/>
            <person name="Stata M."/>
            <person name="Wang W."/>
            <person name="Stajich J.E."/>
            <person name="White M.M."/>
            <person name="Moncalvo J.M."/>
        </authorList>
    </citation>
    <scope>NUCLEOTIDE SEQUENCE [LARGE SCALE GENOMIC DNA]</scope>
    <source>
        <strain evidence="10 11">AUS-77-4</strain>
    </source>
</reference>
<evidence type="ECO:0000256" key="5">
    <source>
        <dbReference type="ARBA" id="ARBA00023136"/>
    </source>
</evidence>
<dbReference type="InterPro" id="IPR013783">
    <property type="entry name" value="Ig-like_fold"/>
</dbReference>
<dbReference type="Proteomes" id="UP000245699">
    <property type="component" value="Unassembled WGS sequence"/>
</dbReference>
<accession>A0A2T9Z688</accession>
<keyword evidence="3 8" id="KW-0812">Transmembrane</keyword>
<dbReference type="PIRSF" id="PIRSF019693">
    <property type="entry name" value="VAMP-associated"/>
    <property type="match status" value="1"/>
</dbReference>
<dbReference type="SUPFAM" id="SSF49354">
    <property type="entry name" value="PapD-like"/>
    <property type="match status" value="1"/>
</dbReference>
<dbReference type="GO" id="GO:0005886">
    <property type="term" value="C:plasma membrane"/>
    <property type="evidence" value="ECO:0007669"/>
    <property type="project" value="TreeGrafter"/>
</dbReference>
<feature type="compositionally biased region" description="Polar residues" evidence="7">
    <location>
        <begin position="154"/>
        <end position="167"/>
    </location>
</feature>